<feature type="compositionally biased region" description="Basic and acidic residues" evidence="1">
    <location>
        <begin position="150"/>
        <end position="223"/>
    </location>
</feature>
<proteinExistence type="predicted"/>
<evidence type="ECO:0000313" key="5">
    <source>
        <dbReference type="Proteomes" id="UP000006319"/>
    </source>
</evidence>
<feature type="region of interest" description="Disordered" evidence="1">
    <location>
        <begin position="44"/>
        <end position="303"/>
    </location>
</feature>
<dbReference type="GeneID" id="14695869"/>
<dbReference type="KEGG" id="pcy:PCYB_042350"/>
<dbReference type="Proteomes" id="UP000006319">
    <property type="component" value="Chromosome 4"/>
</dbReference>
<accession>K6UCK9</accession>
<sequence length="400" mass="43308">MAIARIVLAIHLFLLCSFHSGRPLEVSLWRKENAHLGTQTNRLLREEGKNGQVDQVKLPPISGTEGRKEIGTNSKLQLRGEGDEQDSQSAETPKSEEAGKEDAEKDAEKVEKNVNQAENDNPTSTDAERAKVEEGQVPKGEQMKTLSNENDQKDEGKTNEDKEEKKEDNKGDGEKGEKESEDKSGDKGEGEPKEGEGTEEKNNLESKNAEADVAEHKQDDANSKGDNNSPDGEKPKAGSTDNPKEGSTGDPKEGSTGDPKEGSTGDPKEGSTGDPKEGNPGNPNKENAKDGDDDGNKLHLDKLDDKVPHYSALRNNRIDKGVTDTMVLNYIIGDNTKSCSVNNGGCADDQICIRIDNIGIKCICKEGHLFGNKCILTKSFAISSFFSAGLSVLLALLWMF</sequence>
<dbReference type="VEuPathDB" id="PlasmoDB:PCYB_042350"/>
<dbReference type="OMA" id="CADDQIC"/>
<organism evidence="4 5">
    <name type="scientific">Plasmodium cynomolgi (strain B)</name>
    <dbReference type="NCBI Taxonomy" id="1120755"/>
    <lineage>
        <taxon>Eukaryota</taxon>
        <taxon>Sar</taxon>
        <taxon>Alveolata</taxon>
        <taxon>Apicomplexa</taxon>
        <taxon>Aconoidasida</taxon>
        <taxon>Haemosporida</taxon>
        <taxon>Plasmodiidae</taxon>
        <taxon>Plasmodium</taxon>
        <taxon>Plasmodium (Plasmodium)</taxon>
    </lineage>
</organism>
<dbReference type="RefSeq" id="XP_004225432.1">
    <property type="nucleotide sequence ID" value="XM_004225384.1"/>
</dbReference>
<dbReference type="eggNOG" id="ENOG502TMXV">
    <property type="taxonomic scope" value="Eukaryota"/>
</dbReference>
<keyword evidence="5" id="KW-1185">Reference proteome</keyword>
<feature type="signal peptide" evidence="3">
    <location>
        <begin position="1"/>
        <end position="23"/>
    </location>
</feature>
<keyword evidence="2" id="KW-0472">Membrane</keyword>
<feature type="compositionally biased region" description="Basic and acidic residues" evidence="1">
    <location>
        <begin position="250"/>
        <end position="277"/>
    </location>
</feature>
<reference evidence="4 5" key="1">
    <citation type="journal article" date="2012" name="Nat. Genet.">
        <title>Plasmodium cynomolgi genome sequences provide insight into Plasmodium vivax and the monkey malaria clade.</title>
        <authorList>
            <person name="Tachibana S."/>
            <person name="Sullivan S.A."/>
            <person name="Kawai S."/>
            <person name="Nakamura S."/>
            <person name="Kim H.R."/>
            <person name="Goto N."/>
            <person name="Arisue N."/>
            <person name="Palacpac N.M.Q."/>
            <person name="Honma H."/>
            <person name="Yagi M."/>
            <person name="Tougan T."/>
            <person name="Katakai Y."/>
            <person name="Kaneko O."/>
            <person name="Mita T."/>
            <person name="Kita K."/>
            <person name="Yasutomi Y."/>
            <person name="Sutton P.L."/>
            <person name="Shakhbatyan R."/>
            <person name="Horii T."/>
            <person name="Yasunaga T."/>
            <person name="Barnwell J.W."/>
            <person name="Escalante A.A."/>
            <person name="Carlton J.M."/>
            <person name="Tanabe K."/>
        </authorList>
    </citation>
    <scope>NUCLEOTIDE SEQUENCE [LARGE SCALE GENOMIC DNA]</scope>
    <source>
        <strain evidence="4 5">B</strain>
    </source>
</reference>
<feature type="chain" id="PRO_5003894805" evidence="3">
    <location>
        <begin position="24"/>
        <end position="400"/>
    </location>
</feature>
<dbReference type="AlphaFoldDB" id="K6UCK9"/>
<name>K6UCK9_PLACD</name>
<evidence type="ECO:0000256" key="1">
    <source>
        <dbReference type="SAM" id="MobiDB-lite"/>
    </source>
</evidence>
<evidence type="ECO:0000256" key="2">
    <source>
        <dbReference type="SAM" id="Phobius"/>
    </source>
</evidence>
<keyword evidence="4" id="KW-0477">Merozoite</keyword>
<evidence type="ECO:0000256" key="3">
    <source>
        <dbReference type="SAM" id="SignalP"/>
    </source>
</evidence>
<keyword evidence="2" id="KW-1133">Transmembrane helix</keyword>
<feature type="transmembrane region" description="Helical" evidence="2">
    <location>
        <begin position="380"/>
        <end position="399"/>
    </location>
</feature>
<protein>
    <submittedName>
        <fullName evidence="4">Merozoite surface protein 5</fullName>
    </submittedName>
</protein>
<keyword evidence="3" id="KW-0732">Signal</keyword>
<gene>
    <name evidence="4" type="ORF">PCYB_042350</name>
</gene>
<feature type="compositionally biased region" description="Basic and acidic residues" evidence="1">
    <location>
        <begin position="93"/>
        <end position="112"/>
    </location>
</feature>
<dbReference type="OrthoDB" id="10045365at2759"/>
<keyword evidence="2" id="KW-0812">Transmembrane</keyword>
<dbReference type="EMBL" id="DF157096">
    <property type="protein sequence ID" value="GAB65031.1"/>
    <property type="molecule type" value="Genomic_DNA"/>
</dbReference>
<evidence type="ECO:0000313" key="4">
    <source>
        <dbReference type="EMBL" id="GAB65031.1"/>
    </source>
</evidence>
<feature type="compositionally biased region" description="Basic and acidic residues" evidence="1">
    <location>
        <begin position="126"/>
        <end position="136"/>
    </location>
</feature>
<dbReference type="SUPFAM" id="SSF57196">
    <property type="entry name" value="EGF/Laminin"/>
    <property type="match status" value="1"/>
</dbReference>
<dbReference type="PhylomeDB" id="K6UCK9"/>
<feature type="compositionally biased region" description="Polar residues" evidence="1">
    <location>
        <begin position="113"/>
        <end position="125"/>
    </location>
</feature>
<feature type="compositionally biased region" description="Basic and acidic residues" evidence="1">
    <location>
        <begin position="286"/>
        <end position="303"/>
    </location>
</feature>